<dbReference type="PANTHER" id="PTHR31696:SF73">
    <property type="entry name" value="EXPRESSED PROTEIN"/>
    <property type="match status" value="1"/>
</dbReference>
<keyword evidence="2" id="KW-1185">Reference proteome</keyword>
<name>A0AB40BWJ3_DIOCR</name>
<accession>A0AB40BWJ3</accession>
<feature type="region of interest" description="Disordered" evidence="1">
    <location>
        <begin position="1"/>
        <end position="43"/>
    </location>
</feature>
<dbReference type="Proteomes" id="UP001515500">
    <property type="component" value="Chromosome 8"/>
</dbReference>
<evidence type="ECO:0000313" key="3">
    <source>
        <dbReference type="RefSeq" id="XP_039130769.1"/>
    </source>
</evidence>
<dbReference type="AlphaFoldDB" id="A0AB40BWJ3"/>
<protein>
    <submittedName>
        <fullName evidence="3">Protein MIZU-KUSSEI 1-like</fullName>
    </submittedName>
</protein>
<dbReference type="GeneID" id="120267133"/>
<gene>
    <name evidence="3" type="primary">LOC120267133</name>
</gene>
<organism evidence="2 3">
    <name type="scientific">Dioscorea cayennensis subsp. rotundata</name>
    <name type="common">White Guinea yam</name>
    <name type="synonym">Dioscorea rotundata</name>
    <dbReference type="NCBI Taxonomy" id="55577"/>
    <lineage>
        <taxon>Eukaryota</taxon>
        <taxon>Viridiplantae</taxon>
        <taxon>Streptophyta</taxon>
        <taxon>Embryophyta</taxon>
        <taxon>Tracheophyta</taxon>
        <taxon>Spermatophyta</taxon>
        <taxon>Magnoliopsida</taxon>
        <taxon>Liliopsida</taxon>
        <taxon>Dioscoreales</taxon>
        <taxon>Dioscoreaceae</taxon>
        <taxon>Dioscorea</taxon>
    </lineage>
</organism>
<dbReference type="PANTHER" id="PTHR31696">
    <property type="entry name" value="PROTEIN MIZU-KUSSEI 1"/>
    <property type="match status" value="1"/>
</dbReference>
<evidence type="ECO:0000256" key="1">
    <source>
        <dbReference type="SAM" id="MobiDB-lite"/>
    </source>
</evidence>
<dbReference type="Pfam" id="PF04759">
    <property type="entry name" value="DUF617"/>
    <property type="match status" value="1"/>
</dbReference>
<dbReference type="NCBIfam" id="TIGR01570">
    <property type="entry name" value="A_thal_3588"/>
    <property type="match status" value="1"/>
</dbReference>
<feature type="compositionally biased region" description="Low complexity" evidence="1">
    <location>
        <begin position="14"/>
        <end position="30"/>
    </location>
</feature>
<evidence type="ECO:0000313" key="2">
    <source>
        <dbReference type="Proteomes" id="UP001515500"/>
    </source>
</evidence>
<sequence length="247" mass="27319">MSHPSPSPPRYGISMSETSGSPSSTPSRSPQLPITLLPARKKHPPKSAKIFRAIRSIVRSFPIISPGCRFHANIPRGNTSHDSHIQGATCTTGTLFGHRKARVTLAIQENPRSIPWLLLKLGIPTTKLLQEVTSSLRIALECEKLVGSKTKILDEPVWTAFINGRKIGYAARREPTDTHLSIMQLLHAISMGAGVLPDELTDPVDGELTYMRAHFDRIIGNRDSETFYMFNPDSKSGPELSIFFVRI</sequence>
<proteinExistence type="predicted"/>
<dbReference type="InterPro" id="IPR006460">
    <property type="entry name" value="MIZ1-like_pln"/>
</dbReference>
<reference evidence="3" key="1">
    <citation type="submission" date="2025-08" db="UniProtKB">
        <authorList>
            <consortium name="RefSeq"/>
        </authorList>
    </citation>
    <scope>IDENTIFICATION</scope>
</reference>
<dbReference type="GO" id="GO:0010274">
    <property type="term" value="P:hydrotropism"/>
    <property type="evidence" value="ECO:0007669"/>
    <property type="project" value="InterPro"/>
</dbReference>
<dbReference type="RefSeq" id="XP_039130769.1">
    <property type="nucleotide sequence ID" value="XM_039274835.1"/>
</dbReference>